<dbReference type="RefSeq" id="WP_039139341.1">
    <property type="nucleotide sequence ID" value="NZ_JSVC01000010.1"/>
</dbReference>
<name>A0A0C1IKJ1_9BACT</name>
<dbReference type="PROSITE" id="PS50173">
    <property type="entry name" value="UMUC"/>
    <property type="match status" value="1"/>
</dbReference>
<organism evidence="7 8">
    <name type="scientific">Flavihumibacter solisilvae</name>
    <dbReference type="NCBI Taxonomy" id="1349421"/>
    <lineage>
        <taxon>Bacteria</taxon>
        <taxon>Pseudomonadati</taxon>
        <taxon>Bacteroidota</taxon>
        <taxon>Chitinophagia</taxon>
        <taxon>Chitinophagales</taxon>
        <taxon>Chitinophagaceae</taxon>
        <taxon>Flavihumibacter</taxon>
    </lineage>
</organism>
<comment type="caution">
    <text evidence="7">The sequence shown here is derived from an EMBL/GenBank/DDBJ whole genome shotgun (WGS) entry which is preliminary data.</text>
</comment>
<dbReference type="GO" id="GO:0005829">
    <property type="term" value="C:cytosol"/>
    <property type="evidence" value="ECO:0007669"/>
    <property type="project" value="TreeGrafter"/>
</dbReference>
<dbReference type="Pfam" id="PF11799">
    <property type="entry name" value="IMS_C"/>
    <property type="match status" value="1"/>
</dbReference>
<dbReference type="Proteomes" id="UP000031408">
    <property type="component" value="Unassembled WGS sequence"/>
</dbReference>
<dbReference type="Pfam" id="PF11798">
    <property type="entry name" value="IMS_HHH"/>
    <property type="match status" value="1"/>
</dbReference>
<protein>
    <recommendedName>
        <fullName evidence="6">UmuC domain-containing protein</fullName>
    </recommendedName>
</protein>
<dbReference type="InterPro" id="IPR024728">
    <property type="entry name" value="PolY_HhH_motif"/>
</dbReference>
<sequence length="421" mass="47058">MYALVDCNSFYCSCERLFRPDLESRPVVVLSNNDGCVIARSDEAKQIGVPMGAPFFQYRDLIESNQVAVFSSNYNLYGDLSMRVMDTLRGMVGESNVEVYSVDEAFLDMGQNFDGKIAGSLKERVEQWTGIKVSVGAAPTKVLCKVANRLAKKHKEATGCSLVLRDEADIRQALEETEVGDLWGIGYRYAEKLRQLGITTGWKLACMPGEWVRKNLGGVTGLRIHRELHGEACIPFKDPLENKKMISTTRMFGKPVTLKNEIREAVATYTARAAEKLRRQQGAAGSVEVFLVAESGGKFSYHPVKSALSARLPKATMLTHELSRYTLALADALFESGPRYLKAGVILSDLVPDERVQGNLFTAKSREGDRYLMEALDNINFSQRDEKVKFGASGLTKAWKMRQDCKSKRHTTRWKELAIVR</sequence>
<dbReference type="Pfam" id="PF13438">
    <property type="entry name" value="DUF4113"/>
    <property type="match status" value="1"/>
</dbReference>
<evidence type="ECO:0000256" key="4">
    <source>
        <dbReference type="ARBA" id="ARBA00023204"/>
    </source>
</evidence>
<dbReference type="STRING" id="1349421.OI18_09420"/>
<comment type="similarity">
    <text evidence="1">Belongs to the DNA polymerase type-Y family.</text>
</comment>
<keyword evidence="4" id="KW-0234">DNA repair</keyword>
<dbReference type="InterPro" id="IPR025188">
    <property type="entry name" value="DUF4113"/>
</dbReference>
<keyword evidence="5" id="KW-0742">SOS response</keyword>
<keyword evidence="3" id="KW-0741">SOS mutagenesis</keyword>
<dbReference type="CDD" id="cd01700">
    <property type="entry name" value="PolY_Pol_V_umuC"/>
    <property type="match status" value="1"/>
</dbReference>
<dbReference type="OrthoDB" id="9808813at2"/>
<dbReference type="Gene3D" id="3.30.70.270">
    <property type="match status" value="1"/>
</dbReference>
<dbReference type="SUPFAM" id="SSF56672">
    <property type="entry name" value="DNA/RNA polymerases"/>
    <property type="match status" value="1"/>
</dbReference>
<dbReference type="GO" id="GO:0042276">
    <property type="term" value="P:error-prone translesion synthesis"/>
    <property type="evidence" value="ECO:0007669"/>
    <property type="project" value="TreeGrafter"/>
</dbReference>
<dbReference type="InterPro" id="IPR043128">
    <property type="entry name" value="Rev_trsase/Diguanyl_cyclase"/>
</dbReference>
<dbReference type="GO" id="GO:0003684">
    <property type="term" value="F:damaged DNA binding"/>
    <property type="evidence" value="ECO:0007669"/>
    <property type="project" value="InterPro"/>
</dbReference>
<evidence type="ECO:0000313" key="7">
    <source>
        <dbReference type="EMBL" id="KIC94700.1"/>
    </source>
</evidence>
<dbReference type="GO" id="GO:0003887">
    <property type="term" value="F:DNA-directed DNA polymerase activity"/>
    <property type="evidence" value="ECO:0007669"/>
    <property type="project" value="TreeGrafter"/>
</dbReference>
<evidence type="ECO:0000256" key="3">
    <source>
        <dbReference type="ARBA" id="ARBA00023199"/>
    </source>
</evidence>
<keyword evidence="2" id="KW-0227">DNA damage</keyword>
<evidence type="ECO:0000313" key="8">
    <source>
        <dbReference type="Proteomes" id="UP000031408"/>
    </source>
</evidence>
<evidence type="ECO:0000256" key="5">
    <source>
        <dbReference type="ARBA" id="ARBA00023236"/>
    </source>
</evidence>
<dbReference type="EMBL" id="JSVC01000010">
    <property type="protein sequence ID" value="KIC94700.1"/>
    <property type="molecule type" value="Genomic_DNA"/>
</dbReference>
<evidence type="ECO:0000256" key="2">
    <source>
        <dbReference type="ARBA" id="ARBA00022763"/>
    </source>
</evidence>
<dbReference type="InterPro" id="IPR043502">
    <property type="entry name" value="DNA/RNA_pol_sf"/>
</dbReference>
<accession>A0A0C1IKJ1</accession>
<gene>
    <name evidence="7" type="ORF">OI18_09420</name>
</gene>
<dbReference type="Gene3D" id="1.10.150.20">
    <property type="entry name" value="5' to 3' exonuclease, C-terminal subdomain"/>
    <property type="match status" value="1"/>
</dbReference>
<reference evidence="7 8" key="1">
    <citation type="submission" date="2014-11" db="EMBL/GenBank/DDBJ databases">
        <title>Genome sequence of Flavihumibacter solisilvae 3-3.</title>
        <authorList>
            <person name="Zhou G."/>
            <person name="Li M."/>
            <person name="Wang G."/>
        </authorList>
    </citation>
    <scope>NUCLEOTIDE SEQUENCE [LARGE SCALE GENOMIC DNA]</scope>
    <source>
        <strain evidence="7 8">3-3</strain>
    </source>
</reference>
<dbReference type="GO" id="GO:0009432">
    <property type="term" value="P:SOS response"/>
    <property type="evidence" value="ECO:0007669"/>
    <property type="project" value="UniProtKB-KW"/>
</dbReference>
<keyword evidence="8" id="KW-1185">Reference proteome</keyword>
<dbReference type="AlphaFoldDB" id="A0A0C1IKJ1"/>
<dbReference type="InterPro" id="IPR001126">
    <property type="entry name" value="UmuC"/>
</dbReference>
<dbReference type="Pfam" id="PF00817">
    <property type="entry name" value="IMS"/>
    <property type="match status" value="1"/>
</dbReference>
<evidence type="ECO:0000259" key="6">
    <source>
        <dbReference type="PROSITE" id="PS50173"/>
    </source>
</evidence>
<dbReference type="InterPro" id="IPR017961">
    <property type="entry name" value="DNA_pol_Y-fam_little_finger"/>
</dbReference>
<dbReference type="PANTHER" id="PTHR11076">
    <property type="entry name" value="DNA REPAIR POLYMERASE UMUC / TRANSFERASE FAMILY MEMBER"/>
    <property type="match status" value="1"/>
</dbReference>
<proteinExistence type="inferred from homology"/>
<dbReference type="GO" id="GO:0006281">
    <property type="term" value="P:DNA repair"/>
    <property type="evidence" value="ECO:0007669"/>
    <property type="project" value="UniProtKB-KW"/>
</dbReference>
<dbReference type="InterPro" id="IPR050116">
    <property type="entry name" value="DNA_polymerase-Y"/>
</dbReference>
<feature type="domain" description="UmuC" evidence="6">
    <location>
        <begin position="2"/>
        <end position="186"/>
    </location>
</feature>
<dbReference type="Gene3D" id="3.40.1170.60">
    <property type="match status" value="1"/>
</dbReference>
<dbReference type="PANTHER" id="PTHR11076:SF34">
    <property type="entry name" value="PROTEIN UMUC"/>
    <property type="match status" value="1"/>
</dbReference>
<evidence type="ECO:0000256" key="1">
    <source>
        <dbReference type="ARBA" id="ARBA00010945"/>
    </source>
</evidence>